<dbReference type="Pfam" id="PF13445">
    <property type="entry name" value="zf-RING_UBOX"/>
    <property type="match status" value="1"/>
</dbReference>
<name>L2GLT9_VITCO</name>
<dbReference type="SUPFAM" id="SSF57850">
    <property type="entry name" value="RING/U-box"/>
    <property type="match status" value="1"/>
</dbReference>
<dbReference type="Proteomes" id="UP000011082">
    <property type="component" value="Unassembled WGS sequence"/>
</dbReference>
<dbReference type="InterPro" id="IPR017907">
    <property type="entry name" value="Znf_RING_CS"/>
</dbReference>
<dbReference type="InterPro" id="IPR036875">
    <property type="entry name" value="Znf_CCHC_sf"/>
</dbReference>
<accession>L2GLT9</accession>
<dbReference type="PROSITE" id="PS00518">
    <property type="entry name" value="ZF_RING_1"/>
    <property type="match status" value="1"/>
</dbReference>
<dbReference type="InterPro" id="IPR013083">
    <property type="entry name" value="Znf_RING/FYVE/PHD"/>
</dbReference>
<evidence type="ECO:0000256" key="1">
    <source>
        <dbReference type="ARBA" id="ARBA00004123"/>
    </source>
</evidence>
<evidence type="ECO:0000259" key="9">
    <source>
        <dbReference type="PROSITE" id="PS51282"/>
    </source>
</evidence>
<keyword evidence="5" id="KW-0539">Nucleus</keyword>
<protein>
    <recommendedName>
        <fullName evidence="12">DWNN domain-containing protein</fullName>
    </recommendedName>
</protein>
<dbReference type="PROSITE" id="PS50089">
    <property type="entry name" value="ZF_RING_2"/>
    <property type="match status" value="1"/>
</dbReference>
<sequence>MGSCIYYKFKSYKDFSTVVFEGTGLPLWELKYEIVSQRKMNAKDFDLLFFDEETNEQLVDEYAQISRNSYIIVQRIPSWMSKTGFTLRERRAEPSASSIKRMVREPPENYVCFRCGNKGHFIQHCPTNNDRNFDILRIRKPSGIPKDFLVKVTGSMEGSSARLVTPEGFVVVNPQVQEWQRQGEQYLGLKEIPDSLRCSVCGGLFRDPVSTNCGHVYCDNCVLIDDKCGKCGKIINRIDFDEEIANKVSAFLKERAGNA</sequence>
<feature type="domain" description="CCHC-type" evidence="8">
    <location>
        <begin position="112"/>
        <end position="126"/>
    </location>
</feature>
<dbReference type="Pfam" id="PF08783">
    <property type="entry name" value="DWNN"/>
    <property type="match status" value="1"/>
</dbReference>
<comment type="subcellular location">
    <subcellularLocation>
        <location evidence="1">Nucleus</location>
    </subcellularLocation>
</comment>
<keyword evidence="2" id="KW-0479">Metal-binding</keyword>
<dbReference type="GO" id="GO:0016567">
    <property type="term" value="P:protein ubiquitination"/>
    <property type="evidence" value="ECO:0007669"/>
    <property type="project" value="InterPro"/>
</dbReference>
<dbReference type="PROSITE" id="PS50158">
    <property type="entry name" value="ZF_CCHC"/>
    <property type="match status" value="1"/>
</dbReference>
<dbReference type="Gene3D" id="3.10.20.90">
    <property type="entry name" value="Phosphatidylinositol 3-kinase Catalytic Subunit, Chain A, domain 1"/>
    <property type="match status" value="1"/>
</dbReference>
<dbReference type="InterPro" id="IPR033489">
    <property type="entry name" value="RBBP6"/>
</dbReference>
<dbReference type="PANTHER" id="PTHR15439">
    <property type="entry name" value="RETINOBLASTOMA-BINDING PROTEIN 6"/>
    <property type="match status" value="1"/>
</dbReference>
<dbReference type="InterPro" id="IPR025829">
    <property type="entry name" value="Zn_knuckle_CX2CX3GHX4C"/>
</dbReference>
<dbReference type="GO" id="GO:0005634">
    <property type="term" value="C:nucleus"/>
    <property type="evidence" value="ECO:0007669"/>
    <property type="project" value="UniProtKB-SubCell"/>
</dbReference>
<dbReference type="Gene3D" id="4.10.60.10">
    <property type="entry name" value="Zinc finger, CCHC-type"/>
    <property type="match status" value="1"/>
</dbReference>
<dbReference type="PANTHER" id="PTHR15439:SF0">
    <property type="entry name" value="CELL DIVISION CYCLE AND APOPTOSIS REGULATOR PROTEIN 1-RELATED"/>
    <property type="match status" value="1"/>
</dbReference>
<dbReference type="GO" id="GO:0006511">
    <property type="term" value="P:ubiquitin-dependent protein catabolic process"/>
    <property type="evidence" value="ECO:0007669"/>
    <property type="project" value="TreeGrafter"/>
</dbReference>
<dbReference type="HOGENOM" id="CLU_1160858_0_0_1"/>
<evidence type="ECO:0008006" key="12">
    <source>
        <dbReference type="Google" id="ProtNLM"/>
    </source>
</evidence>
<keyword evidence="3 6" id="KW-0863">Zinc-finger</keyword>
<feature type="domain" description="RING-type" evidence="7">
    <location>
        <begin position="198"/>
        <end position="231"/>
    </location>
</feature>
<gene>
    <name evidence="10" type="ORF">VICG_01042</name>
</gene>
<dbReference type="SMART" id="SM01180">
    <property type="entry name" value="DWNN"/>
    <property type="match status" value="1"/>
</dbReference>
<evidence type="ECO:0000259" key="7">
    <source>
        <dbReference type="PROSITE" id="PS50089"/>
    </source>
</evidence>
<dbReference type="SUPFAM" id="SSF57756">
    <property type="entry name" value="Retrovirus zinc finger-like domains"/>
    <property type="match status" value="1"/>
</dbReference>
<proteinExistence type="predicted"/>
<organism evidence="10 11">
    <name type="scientific">Vittaforma corneae (strain ATCC 50505)</name>
    <name type="common">Microsporidian parasite</name>
    <name type="synonym">Nosema corneum</name>
    <dbReference type="NCBI Taxonomy" id="993615"/>
    <lineage>
        <taxon>Eukaryota</taxon>
        <taxon>Fungi</taxon>
        <taxon>Fungi incertae sedis</taxon>
        <taxon>Microsporidia</taxon>
        <taxon>Nosematidae</taxon>
        <taxon>Vittaforma</taxon>
    </lineage>
</organism>
<evidence type="ECO:0000256" key="2">
    <source>
        <dbReference type="ARBA" id="ARBA00022723"/>
    </source>
</evidence>
<dbReference type="OMA" id="SITMHNI"/>
<dbReference type="GO" id="GO:0008270">
    <property type="term" value="F:zinc ion binding"/>
    <property type="evidence" value="ECO:0007669"/>
    <property type="project" value="UniProtKB-KW"/>
</dbReference>
<dbReference type="OrthoDB" id="5588846at2759"/>
<evidence type="ECO:0000256" key="5">
    <source>
        <dbReference type="ARBA" id="ARBA00023242"/>
    </source>
</evidence>
<dbReference type="InterPro" id="IPR027370">
    <property type="entry name" value="Znf-RING_euk"/>
</dbReference>
<dbReference type="InParanoid" id="L2GLT9"/>
<dbReference type="RefSeq" id="XP_007604488.1">
    <property type="nucleotide sequence ID" value="XM_007604426.1"/>
</dbReference>
<dbReference type="Gene3D" id="3.30.40.10">
    <property type="entry name" value="Zinc/RING finger domain, C3HC4 (zinc finger)"/>
    <property type="match status" value="1"/>
</dbReference>
<dbReference type="InterPro" id="IPR001878">
    <property type="entry name" value="Znf_CCHC"/>
</dbReference>
<feature type="domain" description="DWNN" evidence="9">
    <location>
        <begin position="5"/>
        <end position="77"/>
    </location>
</feature>
<keyword evidence="11" id="KW-1185">Reference proteome</keyword>
<dbReference type="AlphaFoldDB" id="L2GLT9"/>
<dbReference type="InterPro" id="IPR001841">
    <property type="entry name" value="Znf_RING"/>
</dbReference>
<evidence type="ECO:0000256" key="4">
    <source>
        <dbReference type="ARBA" id="ARBA00022833"/>
    </source>
</evidence>
<dbReference type="VEuPathDB" id="MicrosporidiaDB:VICG_01042"/>
<dbReference type="GeneID" id="19881753"/>
<dbReference type="GO" id="GO:0006397">
    <property type="term" value="P:mRNA processing"/>
    <property type="evidence" value="ECO:0007669"/>
    <property type="project" value="InterPro"/>
</dbReference>
<evidence type="ECO:0000313" key="10">
    <source>
        <dbReference type="EMBL" id="ELA41858.1"/>
    </source>
</evidence>
<evidence type="ECO:0000256" key="6">
    <source>
        <dbReference type="PROSITE-ProRule" id="PRU00047"/>
    </source>
</evidence>
<dbReference type="PROSITE" id="PS51282">
    <property type="entry name" value="DWNN"/>
    <property type="match status" value="1"/>
</dbReference>
<reference evidence="11" key="1">
    <citation type="submission" date="2011-05" db="EMBL/GenBank/DDBJ databases">
        <title>The genome sequence of Vittaforma corneae strain ATCC 50505.</title>
        <authorList>
            <consortium name="The Broad Institute Genome Sequencing Platform"/>
            <person name="Cuomo C."/>
            <person name="Didier E."/>
            <person name="Bowers L."/>
            <person name="Young S.K."/>
            <person name="Zeng Q."/>
            <person name="Gargeya S."/>
            <person name="Fitzgerald M."/>
            <person name="Haas B."/>
            <person name="Abouelleil A."/>
            <person name="Alvarado L."/>
            <person name="Arachchi H.M."/>
            <person name="Berlin A."/>
            <person name="Chapman S.B."/>
            <person name="Gearin G."/>
            <person name="Goldberg J."/>
            <person name="Griggs A."/>
            <person name="Gujja S."/>
            <person name="Hansen M."/>
            <person name="Heiman D."/>
            <person name="Howarth C."/>
            <person name="Larimer J."/>
            <person name="Lui A."/>
            <person name="MacDonald P.J.P."/>
            <person name="McCowen C."/>
            <person name="Montmayeur A."/>
            <person name="Murphy C."/>
            <person name="Neiman D."/>
            <person name="Pearson M."/>
            <person name="Priest M."/>
            <person name="Roberts A."/>
            <person name="Saif S."/>
            <person name="Shea T."/>
            <person name="Sisk P."/>
            <person name="Stolte C."/>
            <person name="Sykes S."/>
            <person name="Wortman J."/>
            <person name="Nusbaum C."/>
            <person name="Birren B."/>
        </authorList>
    </citation>
    <scope>NUCLEOTIDE SEQUENCE [LARGE SCALE GENOMIC DNA]</scope>
    <source>
        <strain evidence="11">ATCC 50505</strain>
    </source>
</reference>
<dbReference type="GO" id="GO:0061630">
    <property type="term" value="F:ubiquitin protein ligase activity"/>
    <property type="evidence" value="ECO:0007669"/>
    <property type="project" value="InterPro"/>
</dbReference>
<dbReference type="Pfam" id="PF13696">
    <property type="entry name" value="zf-CCHC_2"/>
    <property type="match status" value="1"/>
</dbReference>
<dbReference type="FunCoup" id="L2GLT9">
    <property type="interactions" value="62"/>
</dbReference>
<dbReference type="GO" id="GO:0003676">
    <property type="term" value="F:nucleic acid binding"/>
    <property type="evidence" value="ECO:0007669"/>
    <property type="project" value="InterPro"/>
</dbReference>
<evidence type="ECO:0000256" key="3">
    <source>
        <dbReference type="ARBA" id="ARBA00022771"/>
    </source>
</evidence>
<keyword evidence="4" id="KW-0862">Zinc</keyword>
<dbReference type="EMBL" id="JH370137">
    <property type="protein sequence ID" value="ELA41858.1"/>
    <property type="molecule type" value="Genomic_DNA"/>
</dbReference>
<evidence type="ECO:0000259" key="8">
    <source>
        <dbReference type="PROSITE" id="PS50158"/>
    </source>
</evidence>
<evidence type="ECO:0000313" key="11">
    <source>
        <dbReference type="Proteomes" id="UP000011082"/>
    </source>
</evidence>
<dbReference type="InterPro" id="IPR014891">
    <property type="entry name" value="DWNN_domain"/>
</dbReference>
<dbReference type="STRING" id="993615.L2GLT9"/>